<dbReference type="EMBL" id="OW240918">
    <property type="protein sequence ID" value="CAH2307898.1"/>
    <property type="molecule type" value="Genomic_DNA"/>
</dbReference>
<name>A0AAD1STC8_PELCU</name>
<evidence type="ECO:0000313" key="2">
    <source>
        <dbReference type="EMBL" id="CAH2307898.1"/>
    </source>
</evidence>
<evidence type="ECO:0000313" key="3">
    <source>
        <dbReference type="Proteomes" id="UP001295444"/>
    </source>
</evidence>
<dbReference type="AlphaFoldDB" id="A0AAD1STC8"/>
<accession>A0AAD1STC8</accession>
<gene>
    <name evidence="2" type="ORF">PECUL_23A010583</name>
</gene>
<dbReference type="Proteomes" id="UP001295444">
    <property type="component" value="Chromosome 07"/>
</dbReference>
<evidence type="ECO:0000256" key="1">
    <source>
        <dbReference type="SAM" id="MobiDB-lite"/>
    </source>
</evidence>
<feature type="non-terminal residue" evidence="2">
    <location>
        <position position="1"/>
    </location>
</feature>
<reference evidence="2" key="1">
    <citation type="submission" date="2022-03" db="EMBL/GenBank/DDBJ databases">
        <authorList>
            <person name="Alioto T."/>
            <person name="Alioto T."/>
            <person name="Gomez Garrido J."/>
        </authorList>
    </citation>
    <scope>NUCLEOTIDE SEQUENCE</scope>
</reference>
<proteinExistence type="predicted"/>
<feature type="region of interest" description="Disordered" evidence="1">
    <location>
        <begin position="59"/>
        <end position="107"/>
    </location>
</feature>
<feature type="compositionally biased region" description="Polar residues" evidence="1">
    <location>
        <begin position="97"/>
        <end position="107"/>
    </location>
</feature>
<protein>
    <submittedName>
        <fullName evidence="2">Uncharacterized protein</fullName>
    </submittedName>
</protein>
<keyword evidence="3" id="KW-1185">Reference proteome</keyword>
<organism evidence="2 3">
    <name type="scientific">Pelobates cultripes</name>
    <name type="common">Western spadefoot toad</name>
    <dbReference type="NCBI Taxonomy" id="61616"/>
    <lineage>
        <taxon>Eukaryota</taxon>
        <taxon>Metazoa</taxon>
        <taxon>Chordata</taxon>
        <taxon>Craniata</taxon>
        <taxon>Vertebrata</taxon>
        <taxon>Euteleostomi</taxon>
        <taxon>Amphibia</taxon>
        <taxon>Batrachia</taxon>
        <taxon>Anura</taxon>
        <taxon>Pelobatoidea</taxon>
        <taxon>Pelobatidae</taxon>
        <taxon>Pelobates</taxon>
    </lineage>
</organism>
<feature type="compositionally biased region" description="Basic and acidic residues" evidence="1">
    <location>
        <begin position="67"/>
        <end position="78"/>
    </location>
</feature>
<sequence>SGSINIEKTLRAQNPHHRIETRWRYMLGHPFKLTVKKGEQTFTLHQVTDMQDFAAHLGIPLWYPPDDSNRTTPRDSSRKGVPRSSTTRMQPKRKSPPASQELTQTDT</sequence>